<dbReference type="NCBIfam" id="NF001924">
    <property type="entry name" value="PRK00702.1"/>
    <property type="match status" value="1"/>
</dbReference>
<evidence type="ECO:0000256" key="3">
    <source>
        <dbReference type="ARBA" id="ARBA00011881"/>
    </source>
</evidence>
<feature type="binding site" evidence="5">
    <location>
        <begin position="98"/>
        <end position="101"/>
    </location>
    <ligand>
        <name>substrate</name>
    </ligand>
</feature>
<dbReference type="InterPro" id="IPR037171">
    <property type="entry name" value="NagB/RpiA_transferase-like"/>
</dbReference>
<dbReference type="SUPFAM" id="SSF75445">
    <property type="entry name" value="D-ribose-5-phosphate isomerase (RpiA), lid domain"/>
    <property type="match status" value="1"/>
</dbReference>
<feature type="binding site" evidence="5">
    <location>
        <position position="125"/>
    </location>
    <ligand>
        <name>substrate</name>
    </ligand>
</feature>
<evidence type="ECO:0000256" key="4">
    <source>
        <dbReference type="ARBA" id="ARBA00023235"/>
    </source>
</evidence>
<dbReference type="SUPFAM" id="SSF100950">
    <property type="entry name" value="NagB/RpiA/CoA transferase-like"/>
    <property type="match status" value="1"/>
</dbReference>
<keyword evidence="7" id="KW-1185">Reference proteome</keyword>
<comment type="subunit">
    <text evidence="5">Homodimer.</text>
</comment>
<dbReference type="RefSeq" id="WP_264555287.1">
    <property type="nucleotide sequence ID" value="NZ_CP109979.1"/>
</dbReference>
<dbReference type="FunFam" id="3.30.70.260:FF:000018">
    <property type="entry name" value="Ribose-5-phosphate isomerase A"/>
    <property type="match status" value="1"/>
</dbReference>
<dbReference type="InterPro" id="IPR020672">
    <property type="entry name" value="Ribose5P_isomerase_typA_subgr"/>
</dbReference>
<keyword evidence="4 5" id="KW-0413">Isomerase</keyword>
<dbReference type="CDD" id="cd01398">
    <property type="entry name" value="RPI_A"/>
    <property type="match status" value="1"/>
</dbReference>
<dbReference type="InterPro" id="IPR004788">
    <property type="entry name" value="Ribose5P_isomerase_type_A"/>
</dbReference>
<comment type="caution">
    <text evidence="6">The sequence shown here is derived from an EMBL/GenBank/DDBJ whole genome shotgun (WGS) entry which is preliminary data.</text>
</comment>
<reference evidence="6 7" key="1">
    <citation type="journal article" date="2019" name="Int. J. Syst. Evol. Microbiol.">
        <title>The Global Catalogue of Microorganisms (GCM) 10K type strain sequencing project: providing services to taxonomists for standard genome sequencing and annotation.</title>
        <authorList>
            <consortium name="The Broad Institute Genomics Platform"/>
            <consortium name="The Broad Institute Genome Sequencing Center for Infectious Disease"/>
            <person name="Wu L."/>
            <person name="Ma J."/>
        </authorList>
    </citation>
    <scope>NUCLEOTIDE SEQUENCE [LARGE SCALE GENOMIC DNA]</scope>
    <source>
        <strain evidence="6 7">RDMS1</strain>
    </source>
</reference>
<evidence type="ECO:0000313" key="6">
    <source>
        <dbReference type="EMBL" id="MFC7188773.1"/>
    </source>
</evidence>
<evidence type="ECO:0000256" key="5">
    <source>
        <dbReference type="HAMAP-Rule" id="MF_00170"/>
    </source>
</evidence>
<dbReference type="PANTHER" id="PTHR11934:SF0">
    <property type="entry name" value="RIBOSE-5-PHOSPHATE ISOMERASE"/>
    <property type="match status" value="1"/>
</dbReference>
<dbReference type="GeneID" id="76198321"/>
<dbReference type="HAMAP" id="MF_00170">
    <property type="entry name" value="Rib_5P_isom_A"/>
    <property type="match status" value="1"/>
</dbReference>
<name>A0ABD5YHS1_9EURY</name>
<comment type="pathway">
    <text evidence="5">Carbohydrate degradation; pentose phosphate pathway; D-ribose 5-phosphate from D-ribulose 5-phosphate (non-oxidative stage): step 1/1.</text>
</comment>
<feature type="binding site" evidence="5">
    <location>
        <begin position="32"/>
        <end position="35"/>
    </location>
    <ligand>
        <name>substrate</name>
    </ligand>
</feature>
<dbReference type="Gene3D" id="3.40.50.1360">
    <property type="match status" value="1"/>
</dbReference>
<comment type="similarity">
    <text evidence="2 5">Belongs to the ribose 5-phosphate isomerase family.</text>
</comment>
<comment type="subunit">
    <text evidence="3">Homotetramer.</text>
</comment>
<dbReference type="AlphaFoldDB" id="A0ABD5YHS1"/>
<dbReference type="Pfam" id="PF06026">
    <property type="entry name" value="Rib_5-P_isom_A"/>
    <property type="match status" value="1"/>
</dbReference>
<dbReference type="NCBIfam" id="TIGR00021">
    <property type="entry name" value="rpiA"/>
    <property type="match status" value="1"/>
</dbReference>
<proteinExistence type="inferred from homology"/>
<gene>
    <name evidence="5 6" type="primary">rpiA</name>
    <name evidence="6" type="ORF">ACFQL7_02155</name>
</gene>
<evidence type="ECO:0000313" key="7">
    <source>
        <dbReference type="Proteomes" id="UP001596417"/>
    </source>
</evidence>
<dbReference type="EC" id="5.3.1.6" evidence="5"/>
<evidence type="ECO:0000256" key="1">
    <source>
        <dbReference type="ARBA" id="ARBA00001713"/>
    </source>
</evidence>
<dbReference type="Proteomes" id="UP001596417">
    <property type="component" value="Unassembled WGS sequence"/>
</dbReference>
<dbReference type="PANTHER" id="PTHR11934">
    <property type="entry name" value="RIBOSE-5-PHOSPHATE ISOMERASE"/>
    <property type="match status" value="1"/>
</dbReference>
<comment type="function">
    <text evidence="5">Catalyzes the reversible conversion of ribose-5-phosphate to ribulose 5-phosphate.</text>
</comment>
<comment type="catalytic activity">
    <reaction evidence="1 5">
        <text>aldehydo-D-ribose 5-phosphate = D-ribulose 5-phosphate</text>
        <dbReference type="Rhea" id="RHEA:14657"/>
        <dbReference type="ChEBI" id="CHEBI:58121"/>
        <dbReference type="ChEBI" id="CHEBI:58273"/>
        <dbReference type="EC" id="5.3.1.6"/>
    </reaction>
</comment>
<organism evidence="6 7">
    <name type="scientific">Halocatena marina</name>
    <dbReference type="NCBI Taxonomy" id="2934937"/>
    <lineage>
        <taxon>Archaea</taxon>
        <taxon>Methanobacteriati</taxon>
        <taxon>Methanobacteriota</taxon>
        <taxon>Stenosarchaea group</taxon>
        <taxon>Halobacteria</taxon>
        <taxon>Halobacteriales</taxon>
        <taxon>Natronomonadaceae</taxon>
        <taxon>Halocatena</taxon>
    </lineage>
</organism>
<dbReference type="GO" id="GO:0004751">
    <property type="term" value="F:ribose-5-phosphate isomerase activity"/>
    <property type="evidence" value="ECO:0007669"/>
    <property type="project" value="UniProtKB-UniRule"/>
</dbReference>
<dbReference type="EMBL" id="JBHTAX010000001">
    <property type="protein sequence ID" value="MFC7188773.1"/>
    <property type="molecule type" value="Genomic_DNA"/>
</dbReference>
<sequence length="227" mass="23548">MKSENGRDDAKRRAGESAAELIEDGMVIGLGTGSTAAHAIQAIGRAVSEGMDVYGIPTSFQSRALAREVGIPLVTLDDALPDIAIDGADQVADGALVKGGGGAHAREKVVDAHAARFICVVDETKLADVLNHPIPLEVLPSAVSAVEDSLRERGGEPTLRAAERKDGPVITDNGNPVLDCDFGTIEDPDVLAASLSVIPGIVEHGIFAAMADEIHAGFSDRVDIRSV</sequence>
<feature type="active site" description="Proton acceptor" evidence="5">
    <location>
        <position position="107"/>
    </location>
</feature>
<evidence type="ECO:0000256" key="2">
    <source>
        <dbReference type="ARBA" id="ARBA00008088"/>
    </source>
</evidence>
<dbReference type="FunFam" id="3.40.50.1360:FF:000001">
    <property type="entry name" value="Ribose-5-phosphate isomerase A"/>
    <property type="match status" value="1"/>
</dbReference>
<protein>
    <recommendedName>
        <fullName evidence="5">Ribose-5-phosphate isomerase A</fullName>
        <ecNumber evidence="5">5.3.1.6</ecNumber>
    </recommendedName>
    <alternativeName>
        <fullName evidence="5">Phosphoriboisomerase A</fullName>
        <shortName evidence="5">PRI</shortName>
    </alternativeName>
</protein>
<accession>A0ABD5YHS1</accession>
<feature type="binding site" evidence="5">
    <location>
        <begin position="86"/>
        <end position="89"/>
    </location>
    <ligand>
        <name>substrate</name>
    </ligand>
</feature>
<dbReference type="Gene3D" id="3.30.70.260">
    <property type="match status" value="1"/>
</dbReference>
<dbReference type="GO" id="GO:0009052">
    <property type="term" value="P:pentose-phosphate shunt, non-oxidative branch"/>
    <property type="evidence" value="ECO:0007669"/>
    <property type="project" value="UniProtKB-UniRule"/>
</dbReference>